<reference evidence="2" key="1">
    <citation type="submission" date="2022-12" db="EMBL/GenBank/DDBJ databases">
        <title>New Phytohabitans aurantiacus sp. RD004123 nov., an actinomycete isolated from soil.</title>
        <authorList>
            <person name="Triningsih D.W."/>
            <person name="Harunari E."/>
            <person name="Igarashi Y."/>
        </authorList>
    </citation>
    <scope>NUCLEOTIDE SEQUENCE</scope>
    <source>
        <strain evidence="2">RD004123</strain>
    </source>
</reference>
<dbReference type="InterPro" id="IPR029044">
    <property type="entry name" value="Nucleotide-diphossugar_trans"/>
</dbReference>
<evidence type="ECO:0000313" key="3">
    <source>
        <dbReference type="Proteomes" id="UP001144280"/>
    </source>
</evidence>
<dbReference type="RefSeq" id="WP_281891741.1">
    <property type="nucleotide sequence ID" value="NZ_BSDI01000001.1"/>
</dbReference>
<dbReference type="Pfam" id="PF12804">
    <property type="entry name" value="NTP_transf_3"/>
    <property type="match status" value="1"/>
</dbReference>
<dbReference type="SUPFAM" id="SSF53448">
    <property type="entry name" value="Nucleotide-diphospho-sugar transferases"/>
    <property type="match status" value="1"/>
</dbReference>
<name>A0ABQ5QK27_9ACTN</name>
<feature type="domain" description="MobA-like NTP transferase" evidence="1">
    <location>
        <begin position="19"/>
        <end position="114"/>
    </location>
</feature>
<dbReference type="Proteomes" id="UP001144280">
    <property type="component" value="Unassembled WGS sequence"/>
</dbReference>
<gene>
    <name evidence="2" type="ORF">Pa4123_01730</name>
</gene>
<dbReference type="EMBL" id="BSDI01000001">
    <property type="protein sequence ID" value="GLH94901.1"/>
    <property type="molecule type" value="Genomic_DNA"/>
</dbReference>
<organism evidence="2 3">
    <name type="scientific">Phytohabitans aurantiacus</name>
    <dbReference type="NCBI Taxonomy" id="3016789"/>
    <lineage>
        <taxon>Bacteria</taxon>
        <taxon>Bacillati</taxon>
        <taxon>Actinomycetota</taxon>
        <taxon>Actinomycetes</taxon>
        <taxon>Micromonosporales</taxon>
        <taxon>Micromonosporaceae</taxon>
    </lineage>
</organism>
<dbReference type="Gene3D" id="3.90.550.10">
    <property type="entry name" value="Spore Coat Polysaccharide Biosynthesis Protein SpsA, Chain A"/>
    <property type="match status" value="1"/>
</dbReference>
<comment type="caution">
    <text evidence="2">The sequence shown here is derived from an EMBL/GenBank/DDBJ whole genome shotgun (WGS) entry which is preliminary data.</text>
</comment>
<sequence>MRVIIACAGRTPDDKWGDHLGVPKHLAPVGGEPLLHRTVRQAQGYTDEVLITAPADDPRYVVDGARTVHPGPAPSEYAGSRTWWSLWRRTVLLLGDVYFTDDAIDTVMRTAAAEYRVFGRYGPSRVTGTRYGEIFAVSWWRQHHELLDRHLALVHAARAAGTVTRPPGWMLLRSIQGTPLHRHQVRRPPFVDVDDATDDFDCPADYDRHPAVRREVRR</sequence>
<protein>
    <recommendedName>
        <fullName evidence="1">MobA-like NTP transferase domain-containing protein</fullName>
    </recommendedName>
</protein>
<keyword evidence="3" id="KW-1185">Reference proteome</keyword>
<evidence type="ECO:0000259" key="1">
    <source>
        <dbReference type="Pfam" id="PF12804"/>
    </source>
</evidence>
<proteinExistence type="predicted"/>
<evidence type="ECO:0000313" key="2">
    <source>
        <dbReference type="EMBL" id="GLH94901.1"/>
    </source>
</evidence>
<accession>A0ABQ5QK27</accession>
<dbReference type="InterPro" id="IPR025877">
    <property type="entry name" value="MobA-like_NTP_Trfase"/>
</dbReference>